<organism evidence="6 7">
    <name type="scientific">Trichoderma harzianum CBS 226.95</name>
    <dbReference type="NCBI Taxonomy" id="983964"/>
    <lineage>
        <taxon>Eukaryota</taxon>
        <taxon>Fungi</taxon>
        <taxon>Dikarya</taxon>
        <taxon>Ascomycota</taxon>
        <taxon>Pezizomycotina</taxon>
        <taxon>Sordariomycetes</taxon>
        <taxon>Hypocreomycetidae</taxon>
        <taxon>Hypocreales</taxon>
        <taxon>Hypocreaceae</taxon>
        <taxon>Trichoderma</taxon>
    </lineage>
</organism>
<feature type="repeat" description="ANK" evidence="3">
    <location>
        <begin position="337"/>
        <end position="369"/>
    </location>
</feature>
<reference evidence="6 7" key="1">
    <citation type="submission" date="2016-07" db="EMBL/GenBank/DDBJ databases">
        <title>Multiple horizontal gene transfer events from other fungi enriched the ability of initially mycotrophic Trichoderma (Ascomycota) to feed on dead plant biomass.</title>
        <authorList>
            <consortium name="DOE Joint Genome Institute"/>
            <person name="Aerts A."/>
            <person name="Atanasova L."/>
            <person name="Chenthamara K."/>
            <person name="Zhang J."/>
            <person name="Grujic M."/>
            <person name="Henrissat B."/>
            <person name="Kuo A."/>
            <person name="Salamov A."/>
            <person name="Lipzen A."/>
            <person name="Labutti K."/>
            <person name="Barry K."/>
            <person name="Miao Y."/>
            <person name="Rahimi M.J."/>
            <person name="Shen Q."/>
            <person name="Grigoriev I.V."/>
            <person name="Kubicek C.P."/>
            <person name="Druzhinina I.S."/>
        </authorList>
    </citation>
    <scope>NUCLEOTIDE SEQUENCE [LARGE SCALE GENOMIC DNA]</scope>
    <source>
        <strain evidence="6 7">CBS 226.95</strain>
    </source>
</reference>
<evidence type="ECO:0000259" key="5">
    <source>
        <dbReference type="Pfam" id="PF22939"/>
    </source>
</evidence>
<dbReference type="InterPro" id="IPR036770">
    <property type="entry name" value="Ankyrin_rpt-contain_sf"/>
</dbReference>
<dbReference type="PROSITE" id="PS50297">
    <property type="entry name" value="ANK_REP_REGION"/>
    <property type="match status" value="4"/>
</dbReference>
<dbReference type="Pfam" id="PF12796">
    <property type="entry name" value="Ank_2"/>
    <property type="match status" value="1"/>
</dbReference>
<feature type="repeat" description="ANK" evidence="3">
    <location>
        <begin position="370"/>
        <end position="402"/>
    </location>
</feature>
<evidence type="ECO:0000256" key="1">
    <source>
        <dbReference type="ARBA" id="ARBA00022737"/>
    </source>
</evidence>
<dbReference type="SUPFAM" id="SSF48403">
    <property type="entry name" value="Ankyrin repeat"/>
    <property type="match status" value="1"/>
</dbReference>
<keyword evidence="2 3" id="KW-0040">ANK repeat</keyword>
<accession>A0A2T4AIQ7</accession>
<dbReference type="PROSITE" id="PS50088">
    <property type="entry name" value="ANK_REPEAT"/>
    <property type="match status" value="4"/>
</dbReference>
<gene>
    <name evidence="6" type="ORF">M431DRAFT_551129</name>
</gene>
<dbReference type="EMBL" id="KZ679678">
    <property type="protein sequence ID" value="PTB56959.1"/>
    <property type="molecule type" value="Genomic_DNA"/>
</dbReference>
<dbReference type="RefSeq" id="XP_024776636.1">
    <property type="nucleotide sequence ID" value="XM_024921331.1"/>
</dbReference>
<keyword evidence="7" id="KW-1185">Reference proteome</keyword>
<dbReference type="AlphaFoldDB" id="A0A2T4AIQ7"/>
<feature type="repeat" description="ANK" evidence="3">
    <location>
        <begin position="404"/>
        <end position="436"/>
    </location>
</feature>
<dbReference type="GeneID" id="36629911"/>
<keyword evidence="1" id="KW-0677">Repeat</keyword>
<dbReference type="PANTHER" id="PTHR24161:SF121">
    <property type="entry name" value="M-PHASE PHOSPHOPROTEIN 8"/>
    <property type="match status" value="1"/>
</dbReference>
<dbReference type="STRING" id="983964.A0A2T4AIQ7"/>
<sequence>MLLTNAVFFELHLFLSRLFELQRGYKIKILTTSRPIPEIMDLFNNSNVTKLQIRAETSDVTTYIEAQMGRLFRVTRRNPVLREDIKANISEAVDGMFLLAKIYLDLLQDKTTVNDIRRQLAIFKSRNTDNNSEQKGKVLAYAYEQAIERIRYQKEGIRNLAMRALAWVTLAKRQITASELQHVLATQGGMTTLSHDDLPDLSDITLACVGLLTIDEQSHIIRLEHYTAHEYLEKTQNSWFPGAEESIMRSCLTYLSFEIFKSGHCRSDEAFEHRIETFPLFYYAANHWECHLSHNTEVIEDVILFLESQTSVEASMQARFTEKQHPLHQGYSQDFPSNMTGLHAAAVLGLTEATKLLLERGHSPDAMDSYNHTPLSAASFHGYEAVAELLVTAGANLELKDLEFERTPLMWATAEGYEPVVKLLLEKGSDINAQDSVGQTPLSIAVRYEHKAIVELLRQNGGTIDAEDSVIFKPAYHDGELPLWALVSVGKSKSLNLPQNPKESRCIVPETDSDVEDDMCSLIESDADLNAKDDNGRTRLSYCAELGLHKCIQLLIGTGKVDLDLADGETARDQREETSNDGLRISHPP</sequence>
<dbReference type="Pfam" id="PF22939">
    <property type="entry name" value="WHD_GPIID"/>
    <property type="match status" value="1"/>
</dbReference>
<feature type="region of interest" description="Disordered" evidence="4">
    <location>
        <begin position="570"/>
        <end position="589"/>
    </location>
</feature>
<dbReference type="Proteomes" id="UP000241690">
    <property type="component" value="Unassembled WGS sequence"/>
</dbReference>
<dbReference type="Gene3D" id="1.25.40.20">
    <property type="entry name" value="Ankyrin repeat-containing domain"/>
    <property type="match status" value="1"/>
</dbReference>
<dbReference type="InterPro" id="IPR054471">
    <property type="entry name" value="GPIID_WHD"/>
</dbReference>
<feature type="domain" description="GPI inositol-deacylase winged helix" evidence="5">
    <location>
        <begin position="156"/>
        <end position="235"/>
    </location>
</feature>
<evidence type="ECO:0000313" key="7">
    <source>
        <dbReference type="Proteomes" id="UP000241690"/>
    </source>
</evidence>
<feature type="repeat" description="ANK" evidence="3">
    <location>
        <begin position="437"/>
        <end position="469"/>
    </location>
</feature>
<evidence type="ECO:0000313" key="6">
    <source>
        <dbReference type="EMBL" id="PTB56959.1"/>
    </source>
</evidence>
<dbReference type="PANTHER" id="PTHR24161">
    <property type="entry name" value="ANK_REP_REGION DOMAIN-CONTAINING PROTEIN-RELATED"/>
    <property type="match status" value="1"/>
</dbReference>
<name>A0A2T4AIQ7_TRIHA</name>
<dbReference type="Pfam" id="PF13637">
    <property type="entry name" value="Ank_4"/>
    <property type="match status" value="1"/>
</dbReference>
<evidence type="ECO:0000256" key="4">
    <source>
        <dbReference type="SAM" id="MobiDB-lite"/>
    </source>
</evidence>
<evidence type="ECO:0000256" key="2">
    <source>
        <dbReference type="ARBA" id="ARBA00023043"/>
    </source>
</evidence>
<proteinExistence type="predicted"/>
<dbReference type="SMART" id="SM00248">
    <property type="entry name" value="ANK"/>
    <property type="match status" value="5"/>
</dbReference>
<dbReference type="InterPro" id="IPR002110">
    <property type="entry name" value="Ankyrin_rpt"/>
</dbReference>
<protein>
    <recommendedName>
        <fullName evidence="5">GPI inositol-deacylase winged helix domain-containing protein</fullName>
    </recommendedName>
</protein>
<dbReference type="PRINTS" id="PR01415">
    <property type="entry name" value="ANKYRIN"/>
</dbReference>
<evidence type="ECO:0000256" key="3">
    <source>
        <dbReference type="PROSITE-ProRule" id="PRU00023"/>
    </source>
</evidence>